<feature type="transmembrane region" description="Helical" evidence="2">
    <location>
        <begin position="1359"/>
        <end position="1379"/>
    </location>
</feature>
<name>A0A2G8LCH5_STIJA</name>
<feature type="compositionally biased region" description="Polar residues" evidence="1">
    <location>
        <begin position="802"/>
        <end position="817"/>
    </location>
</feature>
<evidence type="ECO:0000313" key="3">
    <source>
        <dbReference type="EMBL" id="PIK57951.1"/>
    </source>
</evidence>
<feature type="compositionally biased region" description="Low complexity" evidence="1">
    <location>
        <begin position="717"/>
        <end position="772"/>
    </location>
</feature>
<feature type="region of interest" description="Disordered" evidence="1">
    <location>
        <begin position="1021"/>
        <end position="1152"/>
    </location>
</feature>
<dbReference type="EMBL" id="MRZV01000128">
    <property type="protein sequence ID" value="PIK57951.1"/>
    <property type="molecule type" value="Genomic_DNA"/>
</dbReference>
<evidence type="ECO:0000256" key="1">
    <source>
        <dbReference type="SAM" id="MobiDB-lite"/>
    </source>
</evidence>
<feature type="region of interest" description="Disordered" evidence="1">
    <location>
        <begin position="717"/>
        <end position="858"/>
    </location>
</feature>
<keyword evidence="4" id="KW-1185">Reference proteome</keyword>
<feature type="transmembrane region" description="Helical" evidence="2">
    <location>
        <begin position="1322"/>
        <end position="1347"/>
    </location>
</feature>
<dbReference type="Proteomes" id="UP000230750">
    <property type="component" value="Unassembled WGS sequence"/>
</dbReference>
<feature type="transmembrane region" description="Helical" evidence="2">
    <location>
        <begin position="1271"/>
        <end position="1291"/>
    </location>
</feature>
<dbReference type="Gene3D" id="1.10.2000.10">
    <property type="entry name" value="Frizzled cysteine-rich domain"/>
    <property type="match status" value="1"/>
</dbReference>
<feature type="region of interest" description="Disordered" evidence="1">
    <location>
        <begin position="325"/>
        <end position="378"/>
    </location>
</feature>
<protein>
    <recommendedName>
        <fullName evidence="5">FZ domain-containing protein</fullName>
    </recommendedName>
</protein>
<evidence type="ECO:0000313" key="4">
    <source>
        <dbReference type="Proteomes" id="UP000230750"/>
    </source>
</evidence>
<dbReference type="InterPro" id="IPR036790">
    <property type="entry name" value="Frizzled_dom_sf"/>
</dbReference>
<keyword evidence="2" id="KW-1133">Transmembrane helix</keyword>
<accession>A0A2G8LCH5</accession>
<keyword evidence="2" id="KW-0472">Membrane</keyword>
<feature type="transmembrane region" description="Helical" evidence="2">
    <location>
        <begin position="1298"/>
        <end position="1316"/>
    </location>
</feature>
<proteinExistence type="predicted"/>
<feature type="compositionally biased region" description="Low complexity" evidence="1">
    <location>
        <begin position="1030"/>
        <end position="1142"/>
    </location>
</feature>
<comment type="caution">
    <text evidence="3">The sequence shown here is derived from an EMBL/GenBank/DDBJ whole genome shotgun (WGS) entry which is preliminary data.</text>
</comment>
<organism evidence="3 4">
    <name type="scientific">Stichopus japonicus</name>
    <name type="common">Sea cucumber</name>
    <dbReference type="NCBI Taxonomy" id="307972"/>
    <lineage>
        <taxon>Eukaryota</taxon>
        <taxon>Metazoa</taxon>
        <taxon>Echinodermata</taxon>
        <taxon>Eleutherozoa</taxon>
        <taxon>Echinozoa</taxon>
        <taxon>Holothuroidea</taxon>
        <taxon>Aspidochirotacea</taxon>
        <taxon>Aspidochirotida</taxon>
        <taxon>Stichopodidae</taxon>
        <taxon>Apostichopus</taxon>
    </lineage>
</organism>
<reference evidence="3 4" key="1">
    <citation type="journal article" date="2017" name="PLoS Biol.">
        <title>The sea cucumber genome provides insights into morphological evolution and visceral regeneration.</title>
        <authorList>
            <person name="Zhang X."/>
            <person name="Sun L."/>
            <person name="Yuan J."/>
            <person name="Sun Y."/>
            <person name="Gao Y."/>
            <person name="Zhang L."/>
            <person name="Li S."/>
            <person name="Dai H."/>
            <person name="Hamel J.F."/>
            <person name="Liu C."/>
            <person name="Yu Y."/>
            <person name="Liu S."/>
            <person name="Lin W."/>
            <person name="Guo K."/>
            <person name="Jin S."/>
            <person name="Xu P."/>
            <person name="Storey K.B."/>
            <person name="Huan P."/>
            <person name="Zhang T."/>
            <person name="Zhou Y."/>
            <person name="Zhang J."/>
            <person name="Lin C."/>
            <person name="Li X."/>
            <person name="Xing L."/>
            <person name="Huo D."/>
            <person name="Sun M."/>
            <person name="Wang L."/>
            <person name="Mercier A."/>
            <person name="Li F."/>
            <person name="Yang H."/>
            <person name="Xiang J."/>
        </authorList>
    </citation>
    <scope>NUCLEOTIDE SEQUENCE [LARGE SCALE GENOMIC DNA]</scope>
    <source>
        <strain evidence="3">Shaxun</strain>
        <tissue evidence="3">Muscle</tissue>
    </source>
</reference>
<evidence type="ECO:0008006" key="5">
    <source>
        <dbReference type="Google" id="ProtNLM"/>
    </source>
</evidence>
<feature type="region of interest" description="Disordered" evidence="1">
    <location>
        <begin position="517"/>
        <end position="575"/>
    </location>
</feature>
<gene>
    <name evidence="3" type="ORF">BSL78_05150</name>
</gene>
<keyword evidence="2" id="KW-0812">Transmembrane</keyword>
<dbReference type="OrthoDB" id="9905711at2759"/>
<evidence type="ECO:0000256" key="2">
    <source>
        <dbReference type="SAM" id="Phobius"/>
    </source>
</evidence>
<sequence>MSVKTTSQFSLSGNQEGLTIYDIVFYKPLLKERVLTSFLASSAAPEGVPVIGVCSDILQYERAQPQPLFELAVPIPPAQVAVSISESGFCGDYLGAICLVLFPPLSPASQGLCQETCSQLVEGCPVVSVFLPELHSVSCQNFPSQSDVPEGFCFGGVTTTATTEGVTSRATTEGVTTRATTEGVTTRATTEGATTTVITEASSAAPESVPVIGVCSDILQYERAQPQPLFELAGPIPPAQVAVSISESGFCGDYLGAICLVLFPPLSPASHGLCQETCSQLVEGCPVVSVFLPELHSVSCQNFPSQSDVPEGFCFGGVTTTATTEGVTSRATTEGVTTRATTEGVTTRATTEGVTTRATTEGVTTRATTEGVTTRATTEGATTTVITEASSAAPEGVPVIGVCSDILQYERAQPQPLFELAVPIPPAQVAVSISESGFCGDYLGAICLVLFPPLSPASQGLCQETCSQLVEGCPVVSVFLPELSSVSCQNFPSQSDVPEGFCFGGVTTTATTEVVTSRATTEGVTTRTTTEGVTTRATTEGVTTRATTEGVTTRATTEGVTTRATTEGVTTRATTEGATTTVITEASSAAPEGVPVIGVCSDILQYERAQPQPLFELAVPIPPAQVAVSISESGFCGDYLGAICLVLFPPLSPASQGLCQETCSQLVEGCPVVSVFLPELSSVSCQNFPSQSDVPEGFCFGGVGVVTTRATTEDVTTKQTTEGVTTRATTESVTTRATTEGVTTRATTEGVTTRVTTEGVTTKATTEGVTTRRPQRVSQLGRPQRVSQPSKPLRVSLLEQPQRVSQLEQPQRVSQLEQPRRVSQLEQPRRVSQLGRPQRVSQLKQPQRVSHLEQRQRVSHLEPPLRVSQLVQQLKPLLQYQKVRAPMIWVCSDTLQYYKTGLTRSTTNEVTTAALSMTPVEGVCTNYLDYQNSLPQPLFTPSQMFLPEDTTAAIEQSGLCDVDLLPAACSLWYPPLPSSGFTLCQEACTRLFEGCRVGVVFFEDFALQDCASYPLRGETNGRCIGDGPLTPSTPVTTTEVSTSSTPSTPVTTTEVTTASTPSTPVTTTEVSTSSTPSTPVTTTEVSTSSTLSTPVSTTEISTSSTPSTPVSTTEVSTSSTPSMPVTTTEGRTSSTPSISTIPSTPPPGSVPVSRPCAGYLDYRNANSETVFELAFAVGLDLVTAAIIDSNECPDLLPAMCSLFYPPLPSSGYTLCQETCSQLFEDCQIAIAFLAGAMPESCSNFPPRNEAGDMMCIGGYSVSAVQVIPVSVMQVIPVSVVQVMSVSAVWVIPVSVMQVIPVSVVQVMSVSAVWVIPVSVMQVIPVSVVQVMSVSAVWVIPVSVMQVIPVSVVQVMSVSAVWVIPVSVMQVIPVSAVQVIPVSEM</sequence>
<feature type="compositionally biased region" description="Polar residues" evidence="1">
    <location>
        <begin position="839"/>
        <end position="848"/>
    </location>
</feature>